<dbReference type="CDD" id="cd03482">
    <property type="entry name" value="MutL_Trans_MutL"/>
    <property type="match status" value="1"/>
</dbReference>
<dbReference type="Proteomes" id="UP000031971">
    <property type="component" value="Unassembled WGS sequence"/>
</dbReference>
<dbReference type="NCBIfam" id="NF000953">
    <property type="entry name" value="PRK00095.2-4"/>
    <property type="match status" value="1"/>
</dbReference>
<dbReference type="PROSITE" id="PS00058">
    <property type="entry name" value="DNA_MISMATCH_REPAIR_1"/>
    <property type="match status" value="1"/>
</dbReference>
<dbReference type="STRING" id="272627.CCC_01045"/>
<dbReference type="InterPro" id="IPR037198">
    <property type="entry name" value="MutL_C_sf"/>
</dbReference>
<dbReference type="Pfam" id="PF01119">
    <property type="entry name" value="DNA_mis_repair"/>
    <property type="match status" value="1"/>
</dbReference>
<dbReference type="CDD" id="cd16926">
    <property type="entry name" value="HATPase_MutL-MLH-PMS-like"/>
    <property type="match status" value="1"/>
</dbReference>
<evidence type="ECO:0000313" key="8">
    <source>
        <dbReference type="EMBL" id="KIL97984.1"/>
    </source>
</evidence>
<dbReference type="SUPFAM" id="SSF118116">
    <property type="entry name" value="DNA mismatch repair protein MutL"/>
    <property type="match status" value="1"/>
</dbReference>
<dbReference type="GO" id="GO:0016887">
    <property type="term" value="F:ATP hydrolysis activity"/>
    <property type="evidence" value="ECO:0007669"/>
    <property type="project" value="InterPro"/>
</dbReference>
<dbReference type="SMART" id="SM01340">
    <property type="entry name" value="DNA_mis_repair"/>
    <property type="match status" value="1"/>
</dbReference>
<reference evidence="8 9" key="1">
    <citation type="submission" date="2015-01" db="EMBL/GenBank/DDBJ databases">
        <title>Genome Sequence of Magnetospirillum magnetotacticum Strain MS-1.</title>
        <authorList>
            <person name="Marinov G.K."/>
            <person name="Smalley M.D."/>
            <person name="DeSalvo G."/>
        </authorList>
    </citation>
    <scope>NUCLEOTIDE SEQUENCE [LARGE SCALE GENOMIC DNA]</scope>
    <source>
        <strain evidence="8 9">MS-1</strain>
    </source>
</reference>
<dbReference type="HAMAP" id="MF_00149">
    <property type="entry name" value="DNA_mis_repair"/>
    <property type="match status" value="1"/>
</dbReference>
<evidence type="ECO:0000259" key="7">
    <source>
        <dbReference type="SMART" id="SM01340"/>
    </source>
</evidence>
<evidence type="ECO:0000256" key="3">
    <source>
        <dbReference type="ARBA" id="ARBA00022763"/>
    </source>
</evidence>
<evidence type="ECO:0000256" key="4">
    <source>
        <dbReference type="ARBA" id="ARBA00023204"/>
    </source>
</evidence>
<dbReference type="Pfam" id="PF13589">
    <property type="entry name" value="HATPase_c_3"/>
    <property type="match status" value="1"/>
</dbReference>
<evidence type="ECO:0000256" key="5">
    <source>
        <dbReference type="HAMAP-Rule" id="MF_00149"/>
    </source>
</evidence>
<dbReference type="SUPFAM" id="SSF54211">
    <property type="entry name" value="Ribosomal protein S5 domain 2-like"/>
    <property type="match status" value="1"/>
</dbReference>
<dbReference type="InterPro" id="IPR002099">
    <property type="entry name" value="MutL/Mlh/PMS"/>
</dbReference>
<dbReference type="InterPro" id="IPR020667">
    <property type="entry name" value="DNA_mismatch_repair_MutL"/>
</dbReference>
<comment type="caution">
    <text evidence="8">The sequence shown here is derived from an EMBL/GenBank/DDBJ whole genome shotgun (WGS) entry which is preliminary data.</text>
</comment>
<evidence type="ECO:0000313" key="9">
    <source>
        <dbReference type="Proteomes" id="UP000031971"/>
    </source>
</evidence>
<dbReference type="InterPro" id="IPR013507">
    <property type="entry name" value="DNA_mismatch_S5_2-like"/>
</dbReference>
<dbReference type="EMBL" id="JXSL01000030">
    <property type="protein sequence ID" value="KIL97984.1"/>
    <property type="molecule type" value="Genomic_DNA"/>
</dbReference>
<dbReference type="InterPro" id="IPR014721">
    <property type="entry name" value="Ribsml_uS5_D2-typ_fold_subgr"/>
</dbReference>
<comment type="function">
    <text evidence="5">This protein is involved in the repair of mismatches in DNA. It is required for dam-dependent methyl-directed DNA mismatch repair. May act as a 'molecular matchmaker', a protein that promotes the formation of a stable complex between two or more DNA-binding proteins in an ATP-dependent manner without itself being part of a final effector complex.</text>
</comment>
<dbReference type="Pfam" id="PF08676">
    <property type="entry name" value="MutL_C"/>
    <property type="match status" value="1"/>
</dbReference>
<dbReference type="InterPro" id="IPR014762">
    <property type="entry name" value="DNA_mismatch_repair_CS"/>
</dbReference>
<dbReference type="Gene3D" id="3.30.1540.20">
    <property type="entry name" value="MutL, C-terminal domain, dimerisation subdomain"/>
    <property type="match status" value="1"/>
</dbReference>
<feature type="domain" description="MutL C-terminal dimerisation" evidence="6">
    <location>
        <begin position="414"/>
        <end position="557"/>
    </location>
</feature>
<dbReference type="Gene3D" id="3.30.1370.100">
    <property type="entry name" value="MutL, C-terminal domain, regulatory subdomain"/>
    <property type="match status" value="1"/>
</dbReference>
<keyword evidence="9" id="KW-1185">Reference proteome</keyword>
<dbReference type="PANTHER" id="PTHR10073">
    <property type="entry name" value="DNA MISMATCH REPAIR PROTEIN MLH, PMS, MUTL"/>
    <property type="match status" value="1"/>
</dbReference>
<dbReference type="InterPro" id="IPR036890">
    <property type="entry name" value="HATPase_C_sf"/>
</dbReference>
<dbReference type="RefSeq" id="WP_009869959.1">
    <property type="nucleotide sequence ID" value="NZ_JXSL01000030.1"/>
</dbReference>
<dbReference type="GO" id="GO:0140664">
    <property type="term" value="F:ATP-dependent DNA damage sensor activity"/>
    <property type="evidence" value="ECO:0007669"/>
    <property type="project" value="InterPro"/>
</dbReference>
<dbReference type="Gene3D" id="3.30.230.10">
    <property type="match status" value="1"/>
</dbReference>
<dbReference type="SUPFAM" id="SSF55874">
    <property type="entry name" value="ATPase domain of HSP90 chaperone/DNA topoisomerase II/histidine kinase"/>
    <property type="match status" value="1"/>
</dbReference>
<gene>
    <name evidence="5" type="primary">mutL</name>
    <name evidence="8" type="ORF">CCC_01045</name>
</gene>
<dbReference type="GO" id="GO:0005524">
    <property type="term" value="F:ATP binding"/>
    <property type="evidence" value="ECO:0007669"/>
    <property type="project" value="InterPro"/>
</dbReference>
<dbReference type="Gene3D" id="3.30.565.10">
    <property type="entry name" value="Histidine kinase-like ATPase, C-terminal domain"/>
    <property type="match status" value="1"/>
</dbReference>
<dbReference type="FunFam" id="3.30.565.10:FF:000003">
    <property type="entry name" value="DNA mismatch repair endonuclease MutL"/>
    <property type="match status" value="1"/>
</dbReference>
<keyword evidence="3 5" id="KW-0227">DNA damage</keyword>
<comment type="similarity">
    <text evidence="1 5">Belongs to the DNA mismatch repair MutL/HexB family.</text>
</comment>
<dbReference type="GO" id="GO:0006298">
    <property type="term" value="P:mismatch repair"/>
    <property type="evidence" value="ECO:0007669"/>
    <property type="project" value="UniProtKB-UniRule"/>
</dbReference>
<dbReference type="InterPro" id="IPR014790">
    <property type="entry name" value="MutL_C"/>
</dbReference>
<organism evidence="8 9">
    <name type="scientific">Paramagnetospirillum magnetotacticum MS-1</name>
    <dbReference type="NCBI Taxonomy" id="272627"/>
    <lineage>
        <taxon>Bacteria</taxon>
        <taxon>Pseudomonadati</taxon>
        <taxon>Pseudomonadota</taxon>
        <taxon>Alphaproteobacteria</taxon>
        <taxon>Rhodospirillales</taxon>
        <taxon>Magnetospirillaceae</taxon>
        <taxon>Paramagnetospirillum</taxon>
    </lineage>
</organism>
<dbReference type="InterPro" id="IPR042121">
    <property type="entry name" value="MutL_C_regsub"/>
</dbReference>
<evidence type="ECO:0000256" key="2">
    <source>
        <dbReference type="ARBA" id="ARBA00021975"/>
    </source>
</evidence>
<dbReference type="InterPro" id="IPR020568">
    <property type="entry name" value="Ribosomal_Su5_D2-typ_SF"/>
</dbReference>
<dbReference type="InterPro" id="IPR038973">
    <property type="entry name" value="MutL/Mlh/Pms-like"/>
</dbReference>
<keyword evidence="4 5" id="KW-0234">DNA repair</keyword>
<dbReference type="GO" id="GO:0030983">
    <property type="term" value="F:mismatched DNA binding"/>
    <property type="evidence" value="ECO:0007669"/>
    <property type="project" value="InterPro"/>
</dbReference>
<evidence type="ECO:0000259" key="6">
    <source>
        <dbReference type="SMART" id="SM00853"/>
    </source>
</evidence>
<feature type="domain" description="DNA mismatch repair protein S5" evidence="7">
    <location>
        <begin position="212"/>
        <end position="330"/>
    </location>
</feature>
<name>A0A0C2YE55_PARME</name>
<dbReference type="AlphaFoldDB" id="A0A0C2YE55"/>
<dbReference type="PANTHER" id="PTHR10073:SF12">
    <property type="entry name" value="DNA MISMATCH REPAIR PROTEIN MLH1"/>
    <property type="match status" value="1"/>
</dbReference>
<dbReference type="GO" id="GO:0032300">
    <property type="term" value="C:mismatch repair complex"/>
    <property type="evidence" value="ECO:0007669"/>
    <property type="project" value="InterPro"/>
</dbReference>
<dbReference type="SMART" id="SM00853">
    <property type="entry name" value="MutL_C"/>
    <property type="match status" value="1"/>
</dbReference>
<sequence length="600" mass="63847">MSIRLLPPTLVNQIAAGEVVERPASAVKELVENAIDAGATRIDVVLAEGGQSLIAVSDDGCGMAPDEMMLAVERHATSKLPDDDLVRINFLGFRGEALPSIGSVARLTLTSRPRGAESAWSLSVEGGVKGRPVPAAHPFGTRIEVRDLFYATPARLKFLKAARTELAHACDVIERLGMAHPGIAFSLSDGGRKVLDLAAKRGEPEAARLARIAQVVGREFEPNALALDALRDGVRLTGWAGLPTYNRATSAAQYLYVNGRPVKDRLVIGAVRGAYQDVLARDRHPVVALFLDLEPDQVDVNVHPAKAEVRFRDSGLVRGLIVGAIRHALAGAGHRASSTLTGVALGALGSPSQPPSSFFGHHPPPRPSLPLVRAAIEAQSPFGLAEQSLSLDLPPAAPVTETEEFTTDYPLGAAKAQLHDTYIVAETKDGLVIVDQHAAHERLVFERLKLGLEDGRVARQGLLLPEVVDLGEAGAARVAERAPDLARLGLVVEPFGPGAVVVREVPALLGEGDVQGLVRDLADELAEWGASTALEERLLHVCATMACHGSVRAGRRLGIPEMNALLRRMEATPLSGQCNHGRPTHISLSLADIEKLFGRR</sequence>
<accession>A0A0C2YE55</accession>
<evidence type="ECO:0000256" key="1">
    <source>
        <dbReference type="ARBA" id="ARBA00006082"/>
    </source>
</evidence>
<proteinExistence type="inferred from homology"/>
<dbReference type="OrthoDB" id="9763467at2"/>
<dbReference type="NCBIfam" id="TIGR00585">
    <property type="entry name" value="mutl"/>
    <property type="match status" value="1"/>
</dbReference>
<protein>
    <recommendedName>
        <fullName evidence="2 5">DNA mismatch repair protein MutL</fullName>
    </recommendedName>
</protein>
<dbReference type="InterPro" id="IPR042120">
    <property type="entry name" value="MutL_C_dimsub"/>
</dbReference>